<accession>A0A067JSH5</accession>
<dbReference type="OrthoDB" id="1576948at2759"/>
<evidence type="ECO:0000256" key="1">
    <source>
        <dbReference type="SAM" id="MobiDB-lite"/>
    </source>
</evidence>
<feature type="compositionally biased region" description="Low complexity" evidence="1">
    <location>
        <begin position="28"/>
        <end position="38"/>
    </location>
</feature>
<evidence type="ECO:0000313" key="2">
    <source>
        <dbReference type="EMBL" id="KDP25738.1"/>
    </source>
</evidence>
<reference evidence="2 3" key="1">
    <citation type="journal article" date="2014" name="PLoS ONE">
        <title>Global Analysis of Gene Expression Profiles in Physic Nut (Jatropha curcas L.) Seedlings Exposed to Salt Stress.</title>
        <authorList>
            <person name="Zhang L."/>
            <person name="Zhang C."/>
            <person name="Wu P."/>
            <person name="Chen Y."/>
            <person name="Li M."/>
            <person name="Jiang H."/>
            <person name="Wu G."/>
        </authorList>
    </citation>
    <scope>NUCLEOTIDE SEQUENCE [LARGE SCALE GENOMIC DNA]</scope>
    <source>
        <strain evidence="3">cv. GZQX0401</strain>
        <tissue evidence="2">Young leaves</tissue>
    </source>
</reference>
<sequence length="250" mass="29171">MYAKDWLLKPVQENNDFEDFDDENDETLSLSDLPLNNNSSSDYWVNDVANEDQESSSFDQEMFEFFSAKEDFSAASSPKDNIIFCGKLIPYKGEREQERSSCQNISDELKERKKSSIFSWKSFSLNRSKSTSALKIQQEQEKTYRTCKTFPEASSEKKHDFPVKKVPALFSSPSKSRWYLLAFGIGRYPMEMELNDIKTRQNKLSDSKMRRSVRSPATMFQSDYVKELVERSGKRKRGWWGFIRGFGCKE</sequence>
<name>A0A067JSH5_JATCU</name>
<organism evidence="2 3">
    <name type="scientific">Jatropha curcas</name>
    <name type="common">Barbados nut</name>
    <dbReference type="NCBI Taxonomy" id="180498"/>
    <lineage>
        <taxon>Eukaryota</taxon>
        <taxon>Viridiplantae</taxon>
        <taxon>Streptophyta</taxon>
        <taxon>Embryophyta</taxon>
        <taxon>Tracheophyta</taxon>
        <taxon>Spermatophyta</taxon>
        <taxon>Magnoliopsida</taxon>
        <taxon>eudicotyledons</taxon>
        <taxon>Gunneridae</taxon>
        <taxon>Pentapetalae</taxon>
        <taxon>rosids</taxon>
        <taxon>fabids</taxon>
        <taxon>Malpighiales</taxon>
        <taxon>Euphorbiaceae</taxon>
        <taxon>Crotonoideae</taxon>
        <taxon>Jatropheae</taxon>
        <taxon>Jatropha</taxon>
    </lineage>
</organism>
<proteinExistence type="predicted"/>
<evidence type="ECO:0000313" key="3">
    <source>
        <dbReference type="Proteomes" id="UP000027138"/>
    </source>
</evidence>
<dbReference type="EMBL" id="KK914983">
    <property type="protein sequence ID" value="KDP25738.1"/>
    <property type="molecule type" value="Genomic_DNA"/>
</dbReference>
<keyword evidence="3" id="KW-1185">Reference proteome</keyword>
<feature type="region of interest" description="Disordered" evidence="1">
    <location>
        <begin position="16"/>
        <end position="38"/>
    </location>
</feature>
<protein>
    <submittedName>
        <fullName evidence="2">Uncharacterized protein</fullName>
    </submittedName>
</protein>
<dbReference type="KEGG" id="jcu:105645515"/>
<gene>
    <name evidence="2" type="ORF">JCGZ_23959</name>
</gene>
<feature type="compositionally biased region" description="Acidic residues" evidence="1">
    <location>
        <begin position="16"/>
        <end position="26"/>
    </location>
</feature>
<dbReference type="Proteomes" id="UP000027138">
    <property type="component" value="Unassembled WGS sequence"/>
</dbReference>
<dbReference type="PANTHER" id="PTHR34130:SF5">
    <property type="entry name" value="OS08G0243800 PROTEIN"/>
    <property type="match status" value="1"/>
</dbReference>
<dbReference type="AlphaFoldDB" id="A0A067JSH5"/>
<dbReference type="PANTHER" id="PTHR34130">
    <property type="entry name" value="OS08G0243800 PROTEIN"/>
    <property type="match status" value="1"/>
</dbReference>